<protein>
    <submittedName>
        <fullName evidence="5">HTH-type transcriptional regulator YcbG</fullName>
    </submittedName>
</protein>
<organism evidence="5 6">
    <name type="scientific">Labrys miyagiensis</name>
    <dbReference type="NCBI Taxonomy" id="346912"/>
    <lineage>
        <taxon>Bacteria</taxon>
        <taxon>Pseudomonadati</taxon>
        <taxon>Pseudomonadota</taxon>
        <taxon>Alphaproteobacteria</taxon>
        <taxon>Hyphomicrobiales</taxon>
        <taxon>Xanthobacteraceae</taxon>
        <taxon>Labrys</taxon>
    </lineage>
</organism>
<dbReference type="SMART" id="SM00895">
    <property type="entry name" value="FCD"/>
    <property type="match status" value="1"/>
</dbReference>
<feature type="domain" description="HTH gntR-type" evidence="4">
    <location>
        <begin position="13"/>
        <end position="81"/>
    </location>
</feature>
<sequence length="257" mass="28368">MSVLESIEPFSRKPIAERVADRLLELVRSGNLKPGDKLPTENELAEAMRVSRPVVREALRGLSILGVVESRQGGRCYVTDLAPSRLLGPLELVLSLDESNVDALYDARVVVECGLIRRAAVKVSDAELTQLQDLAVAGYKLAADPVSFRVLDQEFHTLLMKIASNPVLERVAASLYQLGMEYRRVASETPGVIERSAAEHDAVVKALAKRDPDKADEAMRAHLQSINRTTYDAMRKLAGERRGEEPAPMIERAKLPF</sequence>
<dbReference type="Pfam" id="PF07729">
    <property type="entry name" value="FCD"/>
    <property type="match status" value="1"/>
</dbReference>
<dbReference type="Pfam" id="PF00392">
    <property type="entry name" value="GntR"/>
    <property type="match status" value="1"/>
</dbReference>
<comment type="caution">
    <text evidence="5">The sequence shown here is derived from an EMBL/GenBank/DDBJ whole genome shotgun (WGS) entry which is preliminary data.</text>
</comment>
<dbReference type="SUPFAM" id="SSF46785">
    <property type="entry name" value="Winged helix' DNA-binding domain"/>
    <property type="match status" value="1"/>
</dbReference>
<dbReference type="InterPro" id="IPR000524">
    <property type="entry name" value="Tscrpt_reg_HTH_GntR"/>
</dbReference>
<evidence type="ECO:0000256" key="2">
    <source>
        <dbReference type="ARBA" id="ARBA00023125"/>
    </source>
</evidence>
<evidence type="ECO:0000256" key="1">
    <source>
        <dbReference type="ARBA" id="ARBA00023015"/>
    </source>
</evidence>
<dbReference type="InterPro" id="IPR036388">
    <property type="entry name" value="WH-like_DNA-bd_sf"/>
</dbReference>
<dbReference type="SMART" id="SM00345">
    <property type="entry name" value="HTH_GNTR"/>
    <property type="match status" value="1"/>
</dbReference>
<dbReference type="Gene3D" id="1.10.10.10">
    <property type="entry name" value="Winged helix-like DNA-binding domain superfamily/Winged helix DNA-binding domain"/>
    <property type="match status" value="1"/>
</dbReference>
<keyword evidence="3" id="KW-0804">Transcription</keyword>
<dbReference type="PANTHER" id="PTHR43537">
    <property type="entry name" value="TRANSCRIPTIONAL REGULATOR, GNTR FAMILY"/>
    <property type="match status" value="1"/>
</dbReference>
<dbReference type="RefSeq" id="WP_284311267.1">
    <property type="nucleotide sequence ID" value="NZ_BSPC01000011.1"/>
</dbReference>
<dbReference type="InterPro" id="IPR036390">
    <property type="entry name" value="WH_DNA-bd_sf"/>
</dbReference>
<keyword evidence="6" id="KW-1185">Reference proteome</keyword>
<gene>
    <name evidence="5" type="primary">ycbG</name>
    <name evidence="5" type="ORF">GCM10007874_14580</name>
</gene>
<evidence type="ECO:0000259" key="4">
    <source>
        <dbReference type="PROSITE" id="PS50949"/>
    </source>
</evidence>
<keyword evidence="2" id="KW-0238">DNA-binding</keyword>
<dbReference type="InterPro" id="IPR008920">
    <property type="entry name" value="TF_FadR/GntR_C"/>
</dbReference>
<dbReference type="InterPro" id="IPR011711">
    <property type="entry name" value="GntR_C"/>
</dbReference>
<dbReference type="CDD" id="cd07377">
    <property type="entry name" value="WHTH_GntR"/>
    <property type="match status" value="1"/>
</dbReference>
<dbReference type="PANTHER" id="PTHR43537:SF43">
    <property type="entry name" value="GNTR-FAMILY TRANSCRIPTIONAL REGULATOR"/>
    <property type="match status" value="1"/>
</dbReference>
<evidence type="ECO:0000313" key="6">
    <source>
        <dbReference type="Proteomes" id="UP001156882"/>
    </source>
</evidence>
<reference evidence="6" key="1">
    <citation type="journal article" date="2019" name="Int. J. Syst. Evol. Microbiol.">
        <title>The Global Catalogue of Microorganisms (GCM) 10K type strain sequencing project: providing services to taxonomists for standard genome sequencing and annotation.</title>
        <authorList>
            <consortium name="The Broad Institute Genomics Platform"/>
            <consortium name="The Broad Institute Genome Sequencing Center for Infectious Disease"/>
            <person name="Wu L."/>
            <person name="Ma J."/>
        </authorList>
    </citation>
    <scope>NUCLEOTIDE SEQUENCE [LARGE SCALE GENOMIC DNA]</scope>
    <source>
        <strain evidence="6">NBRC 101365</strain>
    </source>
</reference>
<dbReference type="SUPFAM" id="SSF48008">
    <property type="entry name" value="GntR ligand-binding domain-like"/>
    <property type="match status" value="1"/>
</dbReference>
<dbReference type="PRINTS" id="PR00035">
    <property type="entry name" value="HTHGNTR"/>
</dbReference>
<evidence type="ECO:0000256" key="3">
    <source>
        <dbReference type="ARBA" id="ARBA00023163"/>
    </source>
</evidence>
<keyword evidence="1" id="KW-0805">Transcription regulation</keyword>
<proteinExistence type="predicted"/>
<accession>A0ABQ6CJN9</accession>
<name>A0ABQ6CJN9_9HYPH</name>
<dbReference type="PROSITE" id="PS50949">
    <property type="entry name" value="HTH_GNTR"/>
    <property type="match status" value="1"/>
</dbReference>
<evidence type="ECO:0000313" key="5">
    <source>
        <dbReference type="EMBL" id="GLS18441.1"/>
    </source>
</evidence>
<dbReference type="Proteomes" id="UP001156882">
    <property type="component" value="Unassembled WGS sequence"/>
</dbReference>
<dbReference type="Gene3D" id="1.20.120.530">
    <property type="entry name" value="GntR ligand-binding domain-like"/>
    <property type="match status" value="1"/>
</dbReference>
<dbReference type="EMBL" id="BSPC01000011">
    <property type="protein sequence ID" value="GLS18441.1"/>
    <property type="molecule type" value="Genomic_DNA"/>
</dbReference>